<dbReference type="Gene3D" id="1.20.1250.20">
    <property type="entry name" value="MFS general substrate transporter like domains"/>
    <property type="match status" value="1"/>
</dbReference>
<evidence type="ECO:0000256" key="1">
    <source>
        <dbReference type="ARBA" id="ARBA00004141"/>
    </source>
</evidence>
<feature type="compositionally biased region" description="Basic and acidic residues" evidence="5">
    <location>
        <begin position="487"/>
        <end position="498"/>
    </location>
</feature>
<evidence type="ECO:0000256" key="4">
    <source>
        <dbReference type="ARBA" id="ARBA00023136"/>
    </source>
</evidence>
<evidence type="ECO:0000259" key="7">
    <source>
        <dbReference type="PROSITE" id="PS50850"/>
    </source>
</evidence>
<feature type="transmembrane region" description="Helical" evidence="6">
    <location>
        <begin position="122"/>
        <end position="140"/>
    </location>
</feature>
<keyword evidence="9" id="KW-1185">Reference proteome</keyword>
<dbReference type="Pfam" id="PF00083">
    <property type="entry name" value="Sugar_tr"/>
    <property type="match status" value="1"/>
</dbReference>
<evidence type="ECO:0000313" key="8">
    <source>
        <dbReference type="EMBL" id="WYY00942.1"/>
    </source>
</evidence>
<feature type="region of interest" description="Disordered" evidence="5">
    <location>
        <begin position="487"/>
        <end position="509"/>
    </location>
</feature>
<feature type="transmembrane region" description="Helical" evidence="6">
    <location>
        <begin position="365"/>
        <end position="382"/>
    </location>
</feature>
<comment type="subcellular location">
    <subcellularLocation>
        <location evidence="1">Membrane</location>
        <topology evidence="1">Multi-pass membrane protein</topology>
    </subcellularLocation>
</comment>
<evidence type="ECO:0000256" key="6">
    <source>
        <dbReference type="SAM" id="Phobius"/>
    </source>
</evidence>
<feature type="domain" description="Major facilitator superfamily (MFS) profile" evidence="7">
    <location>
        <begin position="36"/>
        <end position="483"/>
    </location>
</feature>
<reference evidence="8 9" key="1">
    <citation type="submission" date="2023-09" db="EMBL/GenBank/DDBJ databases">
        <authorList>
            <person name="Golyshina O.V."/>
            <person name="Lunev E.A."/>
            <person name="Bargiela R."/>
            <person name="Gaines M.C."/>
            <person name="Daum B."/>
            <person name="Bale N.J."/>
            <person name="Koenen M."/>
            <person name="Sinninghe Damst J.S."/>
            <person name="Yakimov M."/>
            <person name="Golyshin P.N."/>
        </authorList>
    </citation>
    <scope>NUCLEOTIDE SEQUENCE [LARGE SCALE GENOMIC DNA]</scope>
    <source>
        <strain evidence="8 9">M1</strain>
    </source>
</reference>
<dbReference type="RefSeq" id="WP_393971265.1">
    <property type="nucleotide sequence ID" value="NZ_CP133772.1"/>
</dbReference>
<dbReference type="InterPro" id="IPR020846">
    <property type="entry name" value="MFS_dom"/>
</dbReference>
<dbReference type="PROSITE" id="PS00216">
    <property type="entry name" value="SUGAR_TRANSPORT_1"/>
    <property type="match status" value="1"/>
</dbReference>
<proteinExistence type="predicted"/>
<feature type="transmembrane region" description="Helical" evidence="6">
    <location>
        <begin position="429"/>
        <end position="453"/>
    </location>
</feature>
<evidence type="ECO:0000256" key="5">
    <source>
        <dbReference type="SAM" id="MobiDB-lite"/>
    </source>
</evidence>
<dbReference type="PROSITE" id="PS50850">
    <property type="entry name" value="MFS"/>
    <property type="match status" value="1"/>
</dbReference>
<feature type="transmembrane region" description="Helical" evidence="6">
    <location>
        <begin position="185"/>
        <end position="205"/>
    </location>
</feature>
<feature type="transmembrane region" description="Helical" evidence="6">
    <location>
        <begin position="211"/>
        <end position="230"/>
    </location>
</feature>
<organism evidence="8 9">
    <name type="scientific">Oxyplasma meridianum</name>
    <dbReference type="NCBI Taxonomy" id="3073602"/>
    <lineage>
        <taxon>Archaea</taxon>
        <taxon>Methanobacteriati</taxon>
        <taxon>Thermoplasmatota</taxon>
        <taxon>Thermoplasmata</taxon>
        <taxon>Thermoplasmatales</taxon>
        <taxon>Thermoplasmataceae</taxon>
        <taxon>Oxyplasma</taxon>
    </lineage>
</organism>
<dbReference type="CDD" id="cd17364">
    <property type="entry name" value="MFS_PhT"/>
    <property type="match status" value="1"/>
</dbReference>
<evidence type="ECO:0000256" key="2">
    <source>
        <dbReference type="ARBA" id="ARBA00022692"/>
    </source>
</evidence>
<dbReference type="AlphaFoldDB" id="A0AAX4NHE7"/>
<feature type="transmembrane region" description="Helical" evidence="6">
    <location>
        <begin position="388"/>
        <end position="408"/>
    </location>
</feature>
<dbReference type="GO" id="GO:0022857">
    <property type="term" value="F:transmembrane transporter activity"/>
    <property type="evidence" value="ECO:0007669"/>
    <property type="project" value="InterPro"/>
</dbReference>
<dbReference type="InterPro" id="IPR005828">
    <property type="entry name" value="MFS_sugar_transport-like"/>
</dbReference>
<feature type="transmembrane region" description="Helical" evidence="6">
    <location>
        <begin position="48"/>
        <end position="69"/>
    </location>
</feature>
<keyword evidence="3 6" id="KW-1133">Transmembrane helix</keyword>
<accession>A0AAX4NHE7</accession>
<feature type="transmembrane region" description="Helical" evidence="6">
    <location>
        <begin position="459"/>
        <end position="479"/>
    </location>
</feature>
<feature type="transmembrane region" description="Helical" evidence="6">
    <location>
        <begin position="331"/>
        <end position="353"/>
    </location>
</feature>
<name>A0AAX4NHE7_9ARCH</name>
<dbReference type="EMBL" id="CP133772">
    <property type="protein sequence ID" value="WYY00942.1"/>
    <property type="molecule type" value="Genomic_DNA"/>
</dbReference>
<evidence type="ECO:0000256" key="3">
    <source>
        <dbReference type="ARBA" id="ARBA00022989"/>
    </source>
</evidence>
<feature type="transmembrane region" description="Helical" evidence="6">
    <location>
        <begin position="81"/>
        <end position="110"/>
    </location>
</feature>
<feature type="transmembrane region" description="Helical" evidence="6">
    <location>
        <begin position="146"/>
        <end position="164"/>
    </location>
</feature>
<dbReference type="PANTHER" id="PTHR24064">
    <property type="entry name" value="SOLUTE CARRIER FAMILY 22 MEMBER"/>
    <property type="match status" value="1"/>
</dbReference>
<gene>
    <name evidence="8" type="ORF">OXIME_001533</name>
</gene>
<evidence type="ECO:0000313" key="9">
    <source>
        <dbReference type="Proteomes" id="UP001451606"/>
    </source>
</evidence>
<dbReference type="InterPro" id="IPR036259">
    <property type="entry name" value="MFS_trans_sf"/>
</dbReference>
<keyword evidence="4 6" id="KW-0472">Membrane</keyword>
<dbReference type="GO" id="GO:0016020">
    <property type="term" value="C:membrane"/>
    <property type="evidence" value="ECO:0007669"/>
    <property type="project" value="UniProtKB-SubCell"/>
</dbReference>
<protein>
    <submittedName>
        <fullName evidence="8">MFS transporter</fullName>
    </submittedName>
</protein>
<dbReference type="Proteomes" id="UP001451606">
    <property type="component" value="Chromosome"/>
</dbReference>
<dbReference type="KEGG" id="omr:OXIME_001533"/>
<feature type="transmembrane region" description="Helical" evidence="6">
    <location>
        <begin position="287"/>
        <end position="306"/>
    </location>
</feature>
<dbReference type="SUPFAM" id="SSF103473">
    <property type="entry name" value="MFS general substrate transporter"/>
    <property type="match status" value="1"/>
</dbReference>
<dbReference type="GeneID" id="95968271"/>
<dbReference type="InterPro" id="IPR005829">
    <property type="entry name" value="Sugar_transporter_CS"/>
</dbReference>
<sequence>MEEIANGNIMGDIQESREKILEDLDNAKTGKFHFKTIFITGMGFFSDAYDLFVISAALPIIVAVFGLTGSDNIFGRTTVSIFGIGINAVSVETGLIGSMALFGAFIGALVFGRIADKKGRRYIYGLEMSILVVFAIVSALSVNVTMLIISRFILGIGIGGDYPISSTMMSEYANVKNRGKMVSSVFAMQGFGLLLGAFIGVVSIFFLPTDIAWRFMLGFGAIPAASVIYLRRKMKESPRFALQTRNDSAEAAAVTSIIGKNYGDAIVSGGVTKNYKEDQGKGLLRKYWVTIIGTSLSWLLLDMAFYGTSINNGFVLQHIGYGRASTIHQTVFNLAVGNALIASLFEVPGYWVAVATIDRVGRKRLQWIGFSVMALMYLILALKYTTLIHSFILFLAFYGIAFLFGNLGPNTTTFILPTELFPTRIRTTGHGIAASTGKLGAGIFTFLVPVLLVTMDVSGVLYILFGIAMMGSIVTMLTIRETRGKSLEESSSLPEKRGRYSSFSPDSKR</sequence>
<keyword evidence="2 6" id="KW-0812">Transmembrane</keyword>